<dbReference type="InterPro" id="IPR043128">
    <property type="entry name" value="Rev_trsase/Diguanyl_cyclase"/>
</dbReference>
<comment type="caution">
    <text evidence="3">The sequence shown here is derived from an EMBL/GenBank/DDBJ whole genome shotgun (WGS) entry which is preliminary data.</text>
</comment>
<protein>
    <submittedName>
        <fullName evidence="3">EAL domain-containing protein</fullName>
    </submittedName>
</protein>
<dbReference type="SMART" id="SM00267">
    <property type="entry name" value="GGDEF"/>
    <property type="match status" value="1"/>
</dbReference>
<evidence type="ECO:0000313" key="4">
    <source>
        <dbReference type="Proteomes" id="UP000446658"/>
    </source>
</evidence>
<evidence type="ECO:0000259" key="2">
    <source>
        <dbReference type="PROSITE" id="PS50887"/>
    </source>
</evidence>
<dbReference type="InterPro" id="IPR001633">
    <property type="entry name" value="EAL_dom"/>
</dbReference>
<dbReference type="PANTHER" id="PTHR44757:SF2">
    <property type="entry name" value="BIOFILM ARCHITECTURE MAINTENANCE PROTEIN MBAA"/>
    <property type="match status" value="1"/>
</dbReference>
<dbReference type="InterPro" id="IPR035919">
    <property type="entry name" value="EAL_sf"/>
</dbReference>
<organism evidence="3 4">
    <name type="scientific">Paludibacterium denitrificans</name>
    <dbReference type="NCBI Taxonomy" id="2675226"/>
    <lineage>
        <taxon>Bacteria</taxon>
        <taxon>Pseudomonadati</taxon>
        <taxon>Pseudomonadota</taxon>
        <taxon>Betaproteobacteria</taxon>
        <taxon>Neisseriales</taxon>
        <taxon>Chromobacteriaceae</taxon>
        <taxon>Paludibacterium</taxon>
    </lineage>
</organism>
<evidence type="ECO:0000259" key="1">
    <source>
        <dbReference type="PROSITE" id="PS50883"/>
    </source>
</evidence>
<keyword evidence="4" id="KW-1185">Reference proteome</keyword>
<name>A0A844GAC4_9NEIS</name>
<proteinExistence type="predicted"/>
<dbReference type="Gene3D" id="3.20.20.450">
    <property type="entry name" value="EAL domain"/>
    <property type="match status" value="1"/>
</dbReference>
<dbReference type="PROSITE" id="PS50883">
    <property type="entry name" value="EAL"/>
    <property type="match status" value="1"/>
</dbReference>
<dbReference type="PROSITE" id="PS50887">
    <property type="entry name" value="GGDEF"/>
    <property type="match status" value="1"/>
</dbReference>
<dbReference type="CDD" id="cd01948">
    <property type="entry name" value="EAL"/>
    <property type="match status" value="1"/>
</dbReference>
<dbReference type="Pfam" id="PF00563">
    <property type="entry name" value="EAL"/>
    <property type="match status" value="1"/>
</dbReference>
<dbReference type="NCBIfam" id="TIGR00254">
    <property type="entry name" value="GGDEF"/>
    <property type="match status" value="1"/>
</dbReference>
<dbReference type="CDD" id="cd01949">
    <property type="entry name" value="GGDEF"/>
    <property type="match status" value="1"/>
</dbReference>
<dbReference type="AlphaFoldDB" id="A0A844GAC4"/>
<dbReference type="InterPro" id="IPR029787">
    <property type="entry name" value="Nucleotide_cyclase"/>
</dbReference>
<sequence length="441" mass="47506">MPTTTSTVRCLSPACVRLISACRWKWPSASAPSSISNSPAFHDPLTGLPNRVLVRQQFQALAADANSARSRLALVFVDADGFKTVNDSLGHAVGDELLKGMTQRFAQSLRASDTLSREGGDEFLLILGDLSHADAAASVLNDLMESLQRPFALEGHQLSTSVSMGVAVYPDDGTDFDTLLKKADMAMFRAKAEGRSTYRFFDEGMNAEAAERLNIENGLRLALAQQELALHYQPQIDLASGLLVGAEALLRWQHPQQGMLSPGLFIPIAEESGLIVPIGEWVIASACQQAARWQRAGLPPFVVAVNLSALQFLRGDIVASVEAALQQSGLAPQYLELELTESILIQNTAKVLAITQRLSALGVQLSIDDFGTGYSSLSYLKRLKVDKLKIDQSFVRDLASDADSSAITGTIIQLARSTGLALHCRRRGKPAGTSHTAKHGL</sequence>
<dbReference type="InterPro" id="IPR000160">
    <property type="entry name" value="GGDEF_dom"/>
</dbReference>
<gene>
    <name evidence="3" type="ORF">GKE73_00355</name>
</gene>
<feature type="domain" description="GGDEF" evidence="2">
    <location>
        <begin position="70"/>
        <end position="203"/>
    </location>
</feature>
<dbReference type="Pfam" id="PF00990">
    <property type="entry name" value="GGDEF"/>
    <property type="match status" value="1"/>
</dbReference>
<dbReference type="PANTHER" id="PTHR44757">
    <property type="entry name" value="DIGUANYLATE CYCLASE DGCP"/>
    <property type="match status" value="1"/>
</dbReference>
<feature type="domain" description="EAL" evidence="1">
    <location>
        <begin position="212"/>
        <end position="441"/>
    </location>
</feature>
<dbReference type="SUPFAM" id="SSF55073">
    <property type="entry name" value="Nucleotide cyclase"/>
    <property type="match status" value="1"/>
</dbReference>
<dbReference type="SMART" id="SM00052">
    <property type="entry name" value="EAL"/>
    <property type="match status" value="1"/>
</dbReference>
<dbReference type="Proteomes" id="UP000446658">
    <property type="component" value="Unassembled WGS sequence"/>
</dbReference>
<dbReference type="SUPFAM" id="SSF141868">
    <property type="entry name" value="EAL domain-like"/>
    <property type="match status" value="1"/>
</dbReference>
<accession>A0A844GAC4</accession>
<dbReference type="EMBL" id="WLYX01000001">
    <property type="protein sequence ID" value="MTD32310.1"/>
    <property type="molecule type" value="Genomic_DNA"/>
</dbReference>
<dbReference type="InterPro" id="IPR052155">
    <property type="entry name" value="Biofilm_reg_signaling"/>
</dbReference>
<dbReference type="Gene3D" id="3.30.70.270">
    <property type="match status" value="1"/>
</dbReference>
<reference evidence="3 4" key="1">
    <citation type="submission" date="2019-11" db="EMBL/GenBank/DDBJ databases">
        <title>Draft genome sequence of Paludibacterium sp. dN18-1.</title>
        <authorList>
            <person name="Im W.-T."/>
        </authorList>
    </citation>
    <scope>NUCLEOTIDE SEQUENCE [LARGE SCALE GENOMIC DNA]</scope>
    <source>
        <strain evidence="4">dN 18-1</strain>
    </source>
</reference>
<evidence type="ECO:0000313" key="3">
    <source>
        <dbReference type="EMBL" id="MTD32310.1"/>
    </source>
</evidence>